<dbReference type="Pfam" id="PF06114">
    <property type="entry name" value="Peptidase_M78"/>
    <property type="match status" value="1"/>
</dbReference>
<dbReference type="RefSeq" id="WP_220209556.1">
    <property type="nucleotide sequence ID" value="NZ_BNJK01000002.1"/>
</dbReference>
<comment type="caution">
    <text evidence="3">The sequence shown here is derived from an EMBL/GenBank/DDBJ whole genome shotgun (WGS) entry which is preliminary data.</text>
</comment>
<sequence>MDQSMLETLDMYKLGDELQKARKRKGLTQEDAAKIINAARTTITAIEKGERRIKASELDALAHAYGCQVSDFVRDRPQLEPFVVQFRASVGRTEEDEEIITPYIDQLEHYCRYYLELEQLTQSPLRRKYPPISSLHGLKAEQAAEIVALEERNRLGLGDGPLPVLRDILEQDVGLRIFYLEMPTNFSAMYLYTEQLGGCIAINKAHPEERRRWSLAHDYGHFLAHRYRPTVSYDDKYRRVPESERFADAFAAYFLMPTSSVTRQYGEIQRKGNPTLADLGNLAHYYGVSFQALVLRLEEMKFLPSGTWRKLQDRGLKTRELQRRLGHGDFPAREEQFPLRYTLLAFEALRQGLIIEGYFARLLQVSRLEAAKIEAELRELTQHVEEQPPSDQFTQS</sequence>
<proteinExistence type="inferred from homology"/>
<dbReference type="PROSITE" id="PS50943">
    <property type="entry name" value="HTH_CROC1"/>
    <property type="match status" value="1"/>
</dbReference>
<dbReference type="EMBL" id="BNJK01000002">
    <property type="protein sequence ID" value="GHO98874.1"/>
    <property type="molecule type" value="Genomic_DNA"/>
</dbReference>
<dbReference type="InterPro" id="IPR052345">
    <property type="entry name" value="Rad_response_metalloprotease"/>
</dbReference>
<dbReference type="InterPro" id="IPR010982">
    <property type="entry name" value="Lambda_DNA-bd_dom_sf"/>
</dbReference>
<reference evidence="3" key="1">
    <citation type="submission" date="2020-10" db="EMBL/GenBank/DDBJ databases">
        <title>Taxonomic study of unclassified bacteria belonging to the class Ktedonobacteria.</title>
        <authorList>
            <person name="Yabe S."/>
            <person name="Wang C.M."/>
            <person name="Zheng Y."/>
            <person name="Sakai Y."/>
            <person name="Cavaletti L."/>
            <person name="Monciardini P."/>
            <person name="Donadio S."/>
        </authorList>
    </citation>
    <scope>NUCLEOTIDE SEQUENCE</scope>
    <source>
        <strain evidence="3">ID150040</strain>
    </source>
</reference>
<dbReference type="PANTHER" id="PTHR43236:SF1">
    <property type="entry name" value="BLL7220 PROTEIN"/>
    <property type="match status" value="1"/>
</dbReference>
<evidence type="ECO:0000256" key="1">
    <source>
        <dbReference type="ARBA" id="ARBA00007227"/>
    </source>
</evidence>
<evidence type="ECO:0000259" key="2">
    <source>
        <dbReference type="PROSITE" id="PS50943"/>
    </source>
</evidence>
<protein>
    <recommendedName>
        <fullName evidence="2">HTH cro/C1-type domain-containing protein</fullName>
    </recommendedName>
</protein>
<dbReference type="Pfam" id="PF01381">
    <property type="entry name" value="HTH_3"/>
    <property type="match status" value="1"/>
</dbReference>
<dbReference type="SMART" id="SM00530">
    <property type="entry name" value="HTH_XRE"/>
    <property type="match status" value="1"/>
</dbReference>
<comment type="similarity">
    <text evidence="1">Belongs to the short-chain fatty acyl-CoA assimilation regulator (ScfR) family.</text>
</comment>
<dbReference type="Proteomes" id="UP000597444">
    <property type="component" value="Unassembled WGS sequence"/>
</dbReference>
<name>A0A8J3N5A2_9CHLR</name>
<dbReference type="Gene3D" id="1.10.260.40">
    <property type="entry name" value="lambda repressor-like DNA-binding domains"/>
    <property type="match status" value="1"/>
</dbReference>
<dbReference type="SUPFAM" id="SSF47413">
    <property type="entry name" value="lambda repressor-like DNA-binding domains"/>
    <property type="match status" value="1"/>
</dbReference>
<dbReference type="CDD" id="cd00093">
    <property type="entry name" value="HTH_XRE"/>
    <property type="match status" value="1"/>
</dbReference>
<keyword evidence="4" id="KW-1185">Reference proteome</keyword>
<dbReference type="AlphaFoldDB" id="A0A8J3N5A2"/>
<dbReference type="GO" id="GO:0003677">
    <property type="term" value="F:DNA binding"/>
    <property type="evidence" value="ECO:0007669"/>
    <property type="project" value="InterPro"/>
</dbReference>
<dbReference type="InterPro" id="IPR010359">
    <property type="entry name" value="IrrE_HExxH"/>
</dbReference>
<accession>A0A8J3N5A2</accession>
<dbReference type="PANTHER" id="PTHR43236">
    <property type="entry name" value="ANTITOXIN HIGA1"/>
    <property type="match status" value="1"/>
</dbReference>
<evidence type="ECO:0000313" key="3">
    <source>
        <dbReference type="EMBL" id="GHO98874.1"/>
    </source>
</evidence>
<organism evidence="3 4">
    <name type="scientific">Reticulibacter mediterranei</name>
    <dbReference type="NCBI Taxonomy" id="2778369"/>
    <lineage>
        <taxon>Bacteria</taxon>
        <taxon>Bacillati</taxon>
        <taxon>Chloroflexota</taxon>
        <taxon>Ktedonobacteria</taxon>
        <taxon>Ktedonobacterales</taxon>
        <taxon>Reticulibacteraceae</taxon>
        <taxon>Reticulibacter</taxon>
    </lineage>
</organism>
<dbReference type="InterPro" id="IPR001387">
    <property type="entry name" value="Cro/C1-type_HTH"/>
</dbReference>
<dbReference type="Gene3D" id="1.10.10.2910">
    <property type="match status" value="1"/>
</dbReference>
<gene>
    <name evidence="3" type="ORF">KSF_089220</name>
</gene>
<feature type="domain" description="HTH cro/C1-type" evidence="2">
    <location>
        <begin position="18"/>
        <end position="72"/>
    </location>
</feature>
<evidence type="ECO:0000313" key="4">
    <source>
        <dbReference type="Proteomes" id="UP000597444"/>
    </source>
</evidence>